<evidence type="ECO:0000256" key="1">
    <source>
        <dbReference type="ARBA" id="ARBA00001412"/>
    </source>
</evidence>
<keyword evidence="7" id="KW-1185">Reference proteome</keyword>
<evidence type="ECO:0000256" key="2">
    <source>
        <dbReference type="ARBA" id="ARBA00012756"/>
    </source>
</evidence>
<dbReference type="Gene3D" id="2.70.98.10">
    <property type="match status" value="1"/>
</dbReference>
<evidence type="ECO:0000313" key="6">
    <source>
        <dbReference type="EMBL" id="CAJ2509421.1"/>
    </source>
</evidence>
<keyword evidence="3" id="KW-0378">Hydrolase</keyword>
<dbReference type="PANTHER" id="PTHR46323:SF2">
    <property type="entry name" value="BETA-GALACTOSIDASE"/>
    <property type="match status" value="1"/>
</dbReference>
<organism evidence="6 7">
    <name type="scientific">Anthostomella pinea</name>
    <dbReference type="NCBI Taxonomy" id="933095"/>
    <lineage>
        <taxon>Eukaryota</taxon>
        <taxon>Fungi</taxon>
        <taxon>Dikarya</taxon>
        <taxon>Ascomycota</taxon>
        <taxon>Pezizomycotina</taxon>
        <taxon>Sordariomycetes</taxon>
        <taxon>Xylariomycetidae</taxon>
        <taxon>Xylariales</taxon>
        <taxon>Xylariaceae</taxon>
        <taxon>Anthostomella</taxon>
    </lineage>
</organism>
<dbReference type="Pfam" id="PF02929">
    <property type="entry name" value="Bgal_small_N"/>
    <property type="match status" value="1"/>
</dbReference>
<proteinExistence type="predicted"/>
<comment type="caution">
    <text evidence="6">The sequence shown here is derived from an EMBL/GenBank/DDBJ whole genome shotgun (WGS) entry which is preliminary data.</text>
</comment>
<dbReference type="AlphaFoldDB" id="A0AAI8YJD1"/>
<dbReference type="SUPFAM" id="SSF74650">
    <property type="entry name" value="Galactose mutarotase-like"/>
    <property type="match status" value="1"/>
</dbReference>
<dbReference type="EC" id="3.2.1.23" evidence="2"/>
<dbReference type="GO" id="GO:0009341">
    <property type="term" value="C:beta-galactosidase complex"/>
    <property type="evidence" value="ECO:0007669"/>
    <property type="project" value="InterPro"/>
</dbReference>
<evidence type="ECO:0000259" key="5">
    <source>
        <dbReference type="Pfam" id="PF02929"/>
    </source>
</evidence>
<evidence type="ECO:0000256" key="4">
    <source>
        <dbReference type="ARBA" id="ARBA00023295"/>
    </source>
</evidence>
<name>A0AAI8YJD1_9PEZI</name>
<dbReference type="GO" id="GO:0030246">
    <property type="term" value="F:carbohydrate binding"/>
    <property type="evidence" value="ECO:0007669"/>
    <property type="project" value="InterPro"/>
</dbReference>
<dbReference type="PANTHER" id="PTHR46323">
    <property type="entry name" value="BETA-GALACTOSIDASE"/>
    <property type="match status" value="1"/>
</dbReference>
<dbReference type="EMBL" id="CAUWAG010000012">
    <property type="protein sequence ID" value="CAJ2509421.1"/>
    <property type="molecule type" value="Genomic_DNA"/>
</dbReference>
<sequence>MTWYGRGPGECYSDKKLSQRAGVYSVVEVAQLWTDYEFPQESGNRTDTRWVRLAHAGGETITAQFVDLVASPSSSSSADGEKRKLFDFNASHYRVADVEAASTPTSCIGRGRRTWCCAWMRGTMVSGAGPAGRGPETRAAMFLQIPTRESLLLYVLGFEYWPRTLATKAHDLLGARSTLRACSLEISREATLAELV</sequence>
<feature type="domain" description="Beta galactosidase small chain/" evidence="5">
    <location>
        <begin position="1"/>
        <end position="115"/>
    </location>
</feature>
<dbReference type="InterPro" id="IPR004199">
    <property type="entry name" value="B-gal_small/dom_5"/>
</dbReference>
<protein>
    <recommendedName>
        <fullName evidence="2">beta-galactosidase</fullName>
        <ecNumber evidence="2">3.2.1.23</ecNumber>
    </recommendedName>
</protein>
<evidence type="ECO:0000256" key="3">
    <source>
        <dbReference type="ARBA" id="ARBA00022801"/>
    </source>
</evidence>
<dbReference type="InterPro" id="IPR011013">
    <property type="entry name" value="Gal_mutarotase_sf_dom"/>
</dbReference>
<accession>A0AAI8YJD1</accession>
<evidence type="ECO:0000313" key="7">
    <source>
        <dbReference type="Proteomes" id="UP001295740"/>
    </source>
</evidence>
<dbReference type="InterPro" id="IPR014718">
    <property type="entry name" value="GH-type_carb-bd"/>
</dbReference>
<comment type="catalytic activity">
    <reaction evidence="1">
        <text>Hydrolysis of terminal non-reducing beta-D-galactose residues in beta-D-galactosides.</text>
        <dbReference type="EC" id="3.2.1.23"/>
    </reaction>
</comment>
<keyword evidence="4" id="KW-0326">Glycosidase</keyword>
<gene>
    <name evidence="6" type="ORF">KHLLAP_LOCUS9889</name>
</gene>
<dbReference type="GO" id="GO:0004565">
    <property type="term" value="F:beta-galactosidase activity"/>
    <property type="evidence" value="ECO:0007669"/>
    <property type="project" value="UniProtKB-EC"/>
</dbReference>
<dbReference type="GO" id="GO:0005990">
    <property type="term" value="P:lactose catabolic process"/>
    <property type="evidence" value="ECO:0007669"/>
    <property type="project" value="TreeGrafter"/>
</dbReference>
<reference evidence="6" key="1">
    <citation type="submission" date="2023-10" db="EMBL/GenBank/DDBJ databases">
        <authorList>
            <person name="Hackl T."/>
        </authorList>
    </citation>
    <scope>NUCLEOTIDE SEQUENCE</scope>
</reference>
<dbReference type="Proteomes" id="UP001295740">
    <property type="component" value="Unassembled WGS sequence"/>
</dbReference>
<dbReference type="InterPro" id="IPR050347">
    <property type="entry name" value="Bact_Beta-galactosidase"/>
</dbReference>